<dbReference type="STRING" id="98403.A0A151GXD4"/>
<comment type="caution">
    <text evidence="9">The sequence shown here is derived from an EMBL/GenBank/DDBJ whole genome shotgun (WGS) entry which is preliminary data.</text>
</comment>
<evidence type="ECO:0000256" key="5">
    <source>
        <dbReference type="SAM" id="MobiDB-lite"/>
    </source>
</evidence>
<feature type="domain" description="CTCHY-type" evidence="8">
    <location>
        <begin position="300"/>
        <end position="366"/>
    </location>
</feature>
<keyword evidence="10" id="KW-1185">Reference proteome</keyword>
<feature type="compositionally biased region" description="Acidic residues" evidence="5">
    <location>
        <begin position="578"/>
        <end position="611"/>
    </location>
</feature>
<dbReference type="PROSITE" id="PS51266">
    <property type="entry name" value="ZF_CHY"/>
    <property type="match status" value="1"/>
</dbReference>
<feature type="compositionally biased region" description="Low complexity" evidence="5">
    <location>
        <begin position="485"/>
        <end position="497"/>
    </location>
</feature>
<dbReference type="GO" id="GO:0016567">
    <property type="term" value="P:protein ubiquitination"/>
    <property type="evidence" value="ECO:0007669"/>
    <property type="project" value="TreeGrafter"/>
</dbReference>
<feature type="region of interest" description="Disordered" evidence="5">
    <location>
        <begin position="571"/>
        <end position="617"/>
    </location>
</feature>
<name>A0A151GXD4_DRECN</name>
<feature type="region of interest" description="Disordered" evidence="5">
    <location>
        <begin position="30"/>
        <end position="95"/>
    </location>
</feature>
<dbReference type="SUPFAM" id="SSF57850">
    <property type="entry name" value="RING/U-box"/>
    <property type="match status" value="1"/>
</dbReference>
<dbReference type="InterPro" id="IPR013083">
    <property type="entry name" value="Znf_RING/FYVE/PHD"/>
</dbReference>
<evidence type="ECO:0000313" key="10">
    <source>
        <dbReference type="Proteomes" id="UP000076580"/>
    </source>
</evidence>
<feature type="region of interest" description="Disordered" evidence="5">
    <location>
        <begin position="209"/>
        <end position="231"/>
    </location>
</feature>
<keyword evidence="3" id="KW-0862">Zinc</keyword>
<feature type="region of interest" description="Disordered" evidence="5">
    <location>
        <begin position="528"/>
        <end position="551"/>
    </location>
</feature>
<evidence type="ECO:0000256" key="3">
    <source>
        <dbReference type="ARBA" id="ARBA00022833"/>
    </source>
</evidence>
<dbReference type="PROSITE" id="PS50089">
    <property type="entry name" value="ZF_RING_2"/>
    <property type="match status" value="1"/>
</dbReference>
<feature type="compositionally biased region" description="Polar residues" evidence="5">
    <location>
        <begin position="65"/>
        <end position="74"/>
    </location>
</feature>
<dbReference type="InterPro" id="IPR017921">
    <property type="entry name" value="Znf_CTCHY"/>
</dbReference>
<dbReference type="InterPro" id="IPR008913">
    <property type="entry name" value="Znf_CHY"/>
</dbReference>
<dbReference type="GO" id="GO:0061630">
    <property type="term" value="F:ubiquitin protein ligase activity"/>
    <property type="evidence" value="ECO:0007669"/>
    <property type="project" value="TreeGrafter"/>
</dbReference>
<accession>A0A151GXD4</accession>
<feature type="domain" description="CHY-type" evidence="7">
    <location>
        <begin position="231"/>
        <end position="298"/>
    </location>
</feature>
<dbReference type="GO" id="GO:0005634">
    <property type="term" value="C:nucleus"/>
    <property type="evidence" value="ECO:0007669"/>
    <property type="project" value="TreeGrafter"/>
</dbReference>
<dbReference type="SMART" id="SM00184">
    <property type="entry name" value="RING"/>
    <property type="match status" value="1"/>
</dbReference>
<dbReference type="GO" id="GO:0008270">
    <property type="term" value="F:zinc ion binding"/>
    <property type="evidence" value="ECO:0007669"/>
    <property type="project" value="UniProtKB-KW"/>
</dbReference>
<feature type="domain" description="RING-type" evidence="6">
    <location>
        <begin position="367"/>
        <end position="409"/>
    </location>
</feature>
<evidence type="ECO:0000256" key="4">
    <source>
        <dbReference type="PROSITE-ProRule" id="PRU00601"/>
    </source>
</evidence>
<evidence type="ECO:0000313" key="9">
    <source>
        <dbReference type="EMBL" id="KYK61731.1"/>
    </source>
</evidence>
<evidence type="ECO:0000256" key="2">
    <source>
        <dbReference type="ARBA" id="ARBA00022771"/>
    </source>
</evidence>
<dbReference type="Gene3D" id="2.20.28.10">
    <property type="match status" value="1"/>
</dbReference>
<dbReference type="EMBL" id="LAYC01000001">
    <property type="protein sequence ID" value="KYK61731.1"/>
    <property type="molecule type" value="Genomic_DNA"/>
</dbReference>
<gene>
    <name evidence="9" type="ORF">DCS_02874</name>
</gene>
<proteinExistence type="predicted"/>
<dbReference type="Pfam" id="PF14599">
    <property type="entry name" value="zinc_ribbon_6"/>
    <property type="match status" value="1"/>
</dbReference>
<dbReference type="GO" id="GO:0006511">
    <property type="term" value="P:ubiquitin-dependent protein catabolic process"/>
    <property type="evidence" value="ECO:0007669"/>
    <property type="project" value="TreeGrafter"/>
</dbReference>
<dbReference type="PROSITE" id="PS51270">
    <property type="entry name" value="ZF_CTCHY"/>
    <property type="match status" value="1"/>
</dbReference>
<keyword evidence="1" id="KW-0479">Metal-binding</keyword>
<protein>
    <submittedName>
        <fullName evidence="9">CHY zinc finger containing protein</fullName>
    </submittedName>
</protein>
<dbReference type="Pfam" id="PF05495">
    <property type="entry name" value="zf-CHY"/>
    <property type="match status" value="1"/>
</dbReference>
<dbReference type="SUPFAM" id="SSF161245">
    <property type="entry name" value="Zinc hairpin stack"/>
    <property type="match status" value="1"/>
</dbReference>
<dbReference type="CDD" id="cd16464">
    <property type="entry name" value="RING-H2_Pirh2-like"/>
    <property type="match status" value="1"/>
</dbReference>
<feature type="compositionally biased region" description="Polar residues" evidence="5">
    <location>
        <begin position="216"/>
        <end position="226"/>
    </location>
</feature>
<dbReference type="PANTHER" id="PTHR21319:SF0">
    <property type="entry name" value="AND RING FINGER DOMAIN PROTEIN, PUTATIVE (AFU_ORTHOLOGUE AFUA_1G08900)-RELATED"/>
    <property type="match status" value="1"/>
</dbReference>
<reference evidence="9 10" key="1">
    <citation type="journal article" date="2016" name="Sci. Rep.">
        <title>Insights into Adaptations to a Near-Obligate Nematode Endoparasitic Lifestyle from the Finished Genome of Drechmeria coniospora.</title>
        <authorList>
            <person name="Zhang L."/>
            <person name="Zhou Z."/>
            <person name="Guo Q."/>
            <person name="Fokkens L."/>
            <person name="Miskei M."/>
            <person name="Pocsi I."/>
            <person name="Zhang W."/>
            <person name="Chen M."/>
            <person name="Wang L."/>
            <person name="Sun Y."/>
            <person name="Donzelli B.G."/>
            <person name="Gibson D.M."/>
            <person name="Nelson D.R."/>
            <person name="Luo J.G."/>
            <person name="Rep M."/>
            <person name="Liu H."/>
            <person name="Yang S."/>
            <person name="Wang J."/>
            <person name="Krasnoff S.B."/>
            <person name="Xu Y."/>
            <person name="Molnar I."/>
            <person name="Lin M."/>
        </authorList>
    </citation>
    <scope>NUCLEOTIDE SEQUENCE [LARGE SCALE GENOMIC DNA]</scope>
    <source>
        <strain evidence="9 10">ARSEF 6962</strain>
    </source>
</reference>
<dbReference type="AlphaFoldDB" id="A0A151GXD4"/>
<dbReference type="Pfam" id="PF13639">
    <property type="entry name" value="zf-RING_2"/>
    <property type="match status" value="1"/>
</dbReference>
<evidence type="ECO:0000256" key="1">
    <source>
        <dbReference type="ARBA" id="ARBA00022723"/>
    </source>
</evidence>
<dbReference type="InterPro" id="IPR039512">
    <property type="entry name" value="RCHY1_zinc-ribbon"/>
</dbReference>
<evidence type="ECO:0000259" key="7">
    <source>
        <dbReference type="PROSITE" id="PS51266"/>
    </source>
</evidence>
<evidence type="ECO:0000259" key="6">
    <source>
        <dbReference type="PROSITE" id="PS50089"/>
    </source>
</evidence>
<dbReference type="GeneID" id="63715517"/>
<dbReference type="InterPro" id="IPR037274">
    <property type="entry name" value="Znf_CHY_sf"/>
</dbReference>
<dbReference type="InterPro" id="IPR037275">
    <property type="entry name" value="Znf_CTCHY_sf"/>
</dbReference>
<feature type="compositionally biased region" description="Basic and acidic residues" evidence="5">
    <location>
        <begin position="532"/>
        <end position="542"/>
    </location>
</feature>
<feature type="region of interest" description="Disordered" evidence="5">
    <location>
        <begin position="480"/>
        <end position="506"/>
    </location>
</feature>
<dbReference type="Gene3D" id="3.30.40.10">
    <property type="entry name" value="Zinc/RING finger domain, C3HC4 (zinc finger)"/>
    <property type="match status" value="1"/>
</dbReference>
<dbReference type="RefSeq" id="XP_040661083.1">
    <property type="nucleotide sequence ID" value="XM_040800200.1"/>
</dbReference>
<organism evidence="9 10">
    <name type="scientific">Drechmeria coniospora</name>
    <name type="common">Nematophagous fungus</name>
    <name type="synonym">Meria coniospora</name>
    <dbReference type="NCBI Taxonomy" id="98403"/>
    <lineage>
        <taxon>Eukaryota</taxon>
        <taxon>Fungi</taxon>
        <taxon>Dikarya</taxon>
        <taxon>Ascomycota</taxon>
        <taxon>Pezizomycotina</taxon>
        <taxon>Sordariomycetes</taxon>
        <taxon>Hypocreomycetidae</taxon>
        <taxon>Hypocreales</taxon>
        <taxon>Ophiocordycipitaceae</taxon>
        <taxon>Drechmeria</taxon>
    </lineage>
</organism>
<dbReference type="PANTHER" id="PTHR21319">
    <property type="entry name" value="RING FINGER AND CHY ZINC FINGER DOMAIN-CONTAINING PROTEIN 1"/>
    <property type="match status" value="1"/>
</dbReference>
<feature type="compositionally biased region" description="Low complexity" evidence="5">
    <location>
        <begin position="37"/>
        <end position="57"/>
    </location>
</feature>
<evidence type="ECO:0000259" key="8">
    <source>
        <dbReference type="PROSITE" id="PS51270"/>
    </source>
</evidence>
<dbReference type="Proteomes" id="UP000076580">
    <property type="component" value="Chromosome 01"/>
</dbReference>
<dbReference type="InParanoid" id="A0A151GXD4"/>
<sequence>MSSLVSEFIINPVLRHARRFSEISLSAFTAEDESAESAEPAEPAATAPAPQEATPDAIATPPQTPRSRPLSTSTDETRVGDLGASPSIEDAPLDHLGFPLVPKKARAAIPEDDGMHELRARIQAINARDIPHSDKARLMHDILLEKYRASQVGFHSKATPERSEPTGQAYEHLASSGPLESLKFWNGQLGDSASRKYFLTEADMAPTYAPIRQPKTPGNETPTTAPSTPPDVRRPLGCQHYERNVKLQCSICSKWYTCRFCHDAHEDHNLIRKDTKNMLCMLCATPQPASDVCVSCGEIAALYYCHICKLWENRPSKPIYHCNDCGICRRGWGLGKDFFHCKTCRACITTSIESSHKCIERSTDCDCPICGEYMFTSPRPVVFMPCGHSIHKKCYEQHMRVSYKCPICNKSLANMETQFRNLDVAIQSQPMPPEFRDTKATVLCNDCSGKCTVPYHWLGLKCSICRSYNTVELQIHGEDSQEFPSASGTSASAAAAAPQLPHDSTRQVMNVADARAVAWVASRRRHSSHGVEFQHHVPDRTARSMSPLTSSMEPYLNSVPADVDSDDDIFGFWRGNVEEEEDDSSDDRESDDESDGLPEIEDDEDDDEDEIVLIGHR</sequence>
<keyword evidence="2 4" id="KW-0863">Zinc-finger</keyword>
<dbReference type="InterPro" id="IPR001841">
    <property type="entry name" value="Znf_RING"/>
</dbReference>
<dbReference type="SUPFAM" id="SSF161219">
    <property type="entry name" value="CHY zinc finger-like"/>
    <property type="match status" value="1"/>
</dbReference>